<comment type="similarity">
    <text evidence="2 8">Belongs to the class-V pyridoxal-phosphate-dependent aminotransferase family. Csd subfamily.</text>
</comment>
<evidence type="ECO:0000259" key="9">
    <source>
        <dbReference type="Pfam" id="PF00266"/>
    </source>
</evidence>
<evidence type="ECO:0000256" key="2">
    <source>
        <dbReference type="ARBA" id="ARBA00010447"/>
    </source>
</evidence>
<dbReference type="GO" id="GO:0006534">
    <property type="term" value="P:cysteine metabolic process"/>
    <property type="evidence" value="ECO:0007669"/>
    <property type="project" value="UniProtKB-UniRule"/>
</dbReference>
<dbReference type="Proteomes" id="UP000037848">
    <property type="component" value="Unassembled WGS sequence"/>
</dbReference>
<dbReference type="InterPro" id="IPR010970">
    <property type="entry name" value="Cys_dSase_SufS"/>
</dbReference>
<keyword evidence="4 8" id="KW-0808">Transferase</keyword>
<dbReference type="AlphaFoldDB" id="A0A0N0M197"/>
<sequence length="404" mass="44417">MFAVEKIRADFPLLTQKINDQPLVYLDSAATSQKPQSVIAATELFYTQQNANVHRGRHSLSEQATTAYEKARDKVAQYFNVQSREIVWTKGATEALNLIACGLTEQLDKNSSIVITPLEHHANIVPWQQLALKTGAKLHILPLEADATFNMSACIEFLKQIKPTVLALTHASNALGNITNLSPLLSTVKGFNTITVVDGAQGAMHLQPDLNILDCDFYVFSAHKMLGPTGVGGLYGKYERLNALLPYQTGGEMIETVSLFNSTFRDAPAKFEAGTPNIAGVIGFSAALDYLSELDKNAAYDYEQGLFNYAVNKLNEIDGITIYSNLEHNIGTICFNYKDEHPFDIATLLDGFGVAVRSGHHCTQPLMVHLGINGSVRASFCFYNTHQDIDIFINALHECIALLD</sequence>
<dbReference type="NCBIfam" id="TIGR01979">
    <property type="entry name" value="sufS"/>
    <property type="match status" value="1"/>
</dbReference>
<protein>
    <recommendedName>
        <fullName evidence="3 8">Cysteine desulfurase</fullName>
        <ecNumber evidence="3 8">2.8.1.7</ecNumber>
    </recommendedName>
</protein>
<proteinExistence type="inferred from homology"/>
<dbReference type="EMBL" id="LHPH01000003">
    <property type="protein sequence ID" value="KPH64968.1"/>
    <property type="molecule type" value="Genomic_DNA"/>
</dbReference>
<evidence type="ECO:0000256" key="8">
    <source>
        <dbReference type="RuleBase" id="RU004506"/>
    </source>
</evidence>
<dbReference type="CDD" id="cd06453">
    <property type="entry name" value="SufS_like"/>
    <property type="match status" value="1"/>
</dbReference>
<dbReference type="PANTHER" id="PTHR43586">
    <property type="entry name" value="CYSTEINE DESULFURASE"/>
    <property type="match status" value="1"/>
</dbReference>
<dbReference type="PROSITE" id="PS00595">
    <property type="entry name" value="AA_TRANSFER_CLASS_5"/>
    <property type="match status" value="1"/>
</dbReference>
<evidence type="ECO:0000256" key="5">
    <source>
        <dbReference type="ARBA" id="ARBA00022898"/>
    </source>
</evidence>
<feature type="domain" description="Aminotransferase class V" evidence="9">
    <location>
        <begin position="24"/>
        <end position="392"/>
    </location>
</feature>
<dbReference type="PANTHER" id="PTHR43586:SF8">
    <property type="entry name" value="CYSTEINE DESULFURASE 1, CHLOROPLASTIC"/>
    <property type="match status" value="1"/>
</dbReference>
<dbReference type="InterPro" id="IPR015424">
    <property type="entry name" value="PyrdxlP-dep_Trfase"/>
</dbReference>
<dbReference type="InterPro" id="IPR020578">
    <property type="entry name" value="Aminotrans_V_PyrdxlP_BS"/>
</dbReference>
<evidence type="ECO:0000256" key="3">
    <source>
        <dbReference type="ARBA" id="ARBA00012239"/>
    </source>
</evidence>
<evidence type="ECO:0000313" key="11">
    <source>
        <dbReference type="Proteomes" id="UP000037848"/>
    </source>
</evidence>
<dbReference type="STRING" id="187330.AMS58_09070"/>
<reference evidence="10 11" key="1">
    <citation type="submission" date="2015-08" db="EMBL/GenBank/DDBJ databases">
        <title>Draft Genome Sequence of Pseudoalteromonas porphyrae UCD-SED14.</title>
        <authorList>
            <person name="Coil D.A."/>
            <person name="Jospin G."/>
            <person name="Lee R.D."/>
            <person name="Eisen J.A."/>
        </authorList>
    </citation>
    <scope>NUCLEOTIDE SEQUENCE [LARGE SCALE GENOMIC DNA]</scope>
    <source>
        <strain evidence="10 11">UCD-SED14</strain>
    </source>
</reference>
<accession>A0A0N0M197</accession>
<evidence type="ECO:0000256" key="4">
    <source>
        <dbReference type="ARBA" id="ARBA00022679"/>
    </source>
</evidence>
<comment type="function">
    <text evidence="8">Catalyzes the removal of elemental sulfur and selenium atoms from L-cysteine, L-cystine, L-selenocysteine, and L-selenocystine to produce L-alanine.</text>
</comment>
<dbReference type="EC" id="2.8.1.7" evidence="3 8"/>
<evidence type="ECO:0000313" key="10">
    <source>
        <dbReference type="EMBL" id="KPH64968.1"/>
    </source>
</evidence>
<dbReference type="InterPro" id="IPR015422">
    <property type="entry name" value="PyrdxlP-dep_Trfase_small"/>
</dbReference>
<dbReference type="Gene3D" id="3.90.1150.10">
    <property type="entry name" value="Aspartate Aminotransferase, domain 1"/>
    <property type="match status" value="1"/>
</dbReference>
<comment type="catalytic activity">
    <reaction evidence="6 8">
        <text>(sulfur carrier)-H + L-cysteine = (sulfur carrier)-SH + L-alanine</text>
        <dbReference type="Rhea" id="RHEA:43892"/>
        <dbReference type="Rhea" id="RHEA-COMP:14737"/>
        <dbReference type="Rhea" id="RHEA-COMP:14739"/>
        <dbReference type="ChEBI" id="CHEBI:29917"/>
        <dbReference type="ChEBI" id="CHEBI:35235"/>
        <dbReference type="ChEBI" id="CHEBI:57972"/>
        <dbReference type="ChEBI" id="CHEBI:64428"/>
        <dbReference type="EC" id="2.8.1.7"/>
    </reaction>
</comment>
<comment type="caution">
    <text evidence="10">The sequence shown here is derived from an EMBL/GenBank/DDBJ whole genome shotgun (WGS) entry which is preliminary data.</text>
</comment>
<gene>
    <name evidence="10" type="ORF">ADS77_03945</name>
</gene>
<organism evidence="10 11">
    <name type="scientific">Pseudoalteromonas porphyrae</name>
    <dbReference type="NCBI Taxonomy" id="187330"/>
    <lineage>
        <taxon>Bacteria</taxon>
        <taxon>Pseudomonadati</taxon>
        <taxon>Pseudomonadota</taxon>
        <taxon>Gammaproteobacteria</taxon>
        <taxon>Alteromonadales</taxon>
        <taxon>Pseudoalteromonadaceae</taxon>
        <taxon>Pseudoalteromonas</taxon>
    </lineage>
</organism>
<dbReference type="RefSeq" id="WP_054453068.1">
    <property type="nucleotide sequence ID" value="NZ_LHPH01000003.1"/>
</dbReference>
<dbReference type="InterPro" id="IPR015421">
    <property type="entry name" value="PyrdxlP-dep_Trfase_major"/>
</dbReference>
<dbReference type="InterPro" id="IPR000192">
    <property type="entry name" value="Aminotrans_V_dom"/>
</dbReference>
<dbReference type="GO" id="GO:0030170">
    <property type="term" value="F:pyridoxal phosphate binding"/>
    <property type="evidence" value="ECO:0007669"/>
    <property type="project" value="UniProtKB-UniRule"/>
</dbReference>
<evidence type="ECO:0000256" key="6">
    <source>
        <dbReference type="ARBA" id="ARBA00050776"/>
    </source>
</evidence>
<keyword evidence="5 8" id="KW-0663">Pyridoxal phosphate</keyword>
<dbReference type="PATRIC" id="fig|187330.3.peg.1835"/>
<dbReference type="GO" id="GO:0031071">
    <property type="term" value="F:cysteine desulfurase activity"/>
    <property type="evidence" value="ECO:0007669"/>
    <property type="project" value="UniProtKB-UniRule"/>
</dbReference>
<keyword evidence="11" id="KW-1185">Reference proteome</keyword>
<evidence type="ECO:0000256" key="7">
    <source>
        <dbReference type="RuleBase" id="RU004504"/>
    </source>
</evidence>
<dbReference type="SUPFAM" id="SSF53383">
    <property type="entry name" value="PLP-dependent transferases"/>
    <property type="match status" value="1"/>
</dbReference>
<dbReference type="Gene3D" id="3.40.640.10">
    <property type="entry name" value="Type I PLP-dependent aspartate aminotransferase-like (Major domain)"/>
    <property type="match status" value="1"/>
</dbReference>
<comment type="cofactor">
    <cofactor evidence="1 7">
        <name>pyridoxal 5'-phosphate</name>
        <dbReference type="ChEBI" id="CHEBI:597326"/>
    </cofactor>
</comment>
<evidence type="ECO:0000256" key="1">
    <source>
        <dbReference type="ARBA" id="ARBA00001933"/>
    </source>
</evidence>
<dbReference type="OrthoDB" id="9808002at2"/>
<name>A0A0N0M197_9GAMM</name>
<dbReference type="Pfam" id="PF00266">
    <property type="entry name" value="Aminotran_5"/>
    <property type="match status" value="1"/>
</dbReference>